<evidence type="ECO:0000313" key="3">
    <source>
        <dbReference type="RefSeq" id="XP_036670629.3"/>
    </source>
</evidence>
<dbReference type="InterPro" id="IPR002048">
    <property type="entry name" value="EF_hand_dom"/>
</dbReference>
<accession>A0AB40A2Q6</accession>
<organism evidence="2 3">
    <name type="scientific">Drosophila suzukii</name>
    <name type="common">Spotted-wing drosophila fruit fly</name>
    <dbReference type="NCBI Taxonomy" id="28584"/>
    <lineage>
        <taxon>Eukaryota</taxon>
        <taxon>Metazoa</taxon>
        <taxon>Ecdysozoa</taxon>
        <taxon>Arthropoda</taxon>
        <taxon>Hexapoda</taxon>
        <taxon>Insecta</taxon>
        <taxon>Pterygota</taxon>
        <taxon>Neoptera</taxon>
        <taxon>Endopterygota</taxon>
        <taxon>Diptera</taxon>
        <taxon>Brachycera</taxon>
        <taxon>Muscomorpha</taxon>
        <taxon>Ephydroidea</taxon>
        <taxon>Drosophilidae</taxon>
        <taxon>Drosophila</taxon>
        <taxon>Sophophora</taxon>
    </lineage>
</organism>
<feature type="domain" description="EF-hand" evidence="1">
    <location>
        <begin position="287"/>
        <end position="322"/>
    </location>
</feature>
<dbReference type="Pfam" id="PF25325">
    <property type="entry name" value="EF-hand_EFHB_C"/>
    <property type="match status" value="1"/>
</dbReference>
<reference evidence="3" key="1">
    <citation type="submission" date="2025-08" db="UniProtKB">
        <authorList>
            <consortium name="RefSeq"/>
        </authorList>
    </citation>
    <scope>IDENTIFICATION</scope>
</reference>
<dbReference type="Proteomes" id="UP001652628">
    <property type="component" value="Chromosome 3"/>
</dbReference>
<evidence type="ECO:0000313" key="2">
    <source>
        <dbReference type="Proteomes" id="UP001652628"/>
    </source>
</evidence>
<proteinExistence type="predicted"/>
<evidence type="ECO:0000259" key="1">
    <source>
        <dbReference type="PROSITE" id="PS50222"/>
    </source>
</evidence>
<dbReference type="InterPro" id="IPR057428">
    <property type="entry name" value="EFHB_EF-hand_C"/>
</dbReference>
<dbReference type="GeneID" id="108016381"/>
<dbReference type="PROSITE" id="PS50222">
    <property type="entry name" value="EF_HAND_2"/>
    <property type="match status" value="1"/>
</dbReference>
<dbReference type="AlphaFoldDB" id="A0AB40A2Q6"/>
<protein>
    <submittedName>
        <fullName evidence="3">EF-hand domain-containing family member B</fullName>
    </submittedName>
</protein>
<name>A0AB40A2Q6_DROSZ</name>
<keyword evidence="2" id="KW-1185">Reference proteome</keyword>
<dbReference type="RefSeq" id="XP_036670629.3">
    <property type="nucleotide sequence ID" value="XM_036814734.3"/>
</dbReference>
<gene>
    <name evidence="3" type="primary">LOC108016381</name>
</gene>
<sequence>MANKGHFIDRNTNIPTAGLSTVGLDGEGDVKTCLSISNPEEFAESLVKAKCAQNKEKFPALSVIPSSSIRDLLTSELQKSRFMTFKEKFYEEMYFKKPNVGKVKQSLSKPDSVTNLCQTFGSPSSLAPSESLYTVVMPTRSVEQVNREYEAFHDKYIISHNHYFPSEQINRKYTPPFDPKSPCGDFHSLGDFGLRVKRCLEEGGNHLKVVGKAQVDFMNRTEAPLGTKFKKYPCAVPDITFGTPLRSTGDVKMLLNNTVPCDKSNRLVGAISYLNKKRHNLRKPLDYHMHELKSLLERSDKDKTGYLSLIQIMEILACFHIRLDFEKIRVALSHFQMIRDEGCATERVNYVDFFRLLSINEPLPKTGSMSNVSDFCSMETTYRLLCDDRNKKRKNDPIVINQKFKEDKTCVKDLVTPDISILRGLSPSDFSRLRPKMEIERIFRSLLPKDKFEAIWQNLMIEYRNQNEMASVIQFRTEMHNKVETA</sequence>